<dbReference type="Proteomes" id="UP000260644">
    <property type="component" value="Unassembled WGS sequence"/>
</dbReference>
<evidence type="ECO:0000313" key="1">
    <source>
        <dbReference type="EMBL" id="RFS20161.1"/>
    </source>
</evidence>
<dbReference type="AlphaFoldDB" id="A0A3E1Y607"/>
<proteinExistence type="predicted"/>
<name>A0A3E1Y607_9BACT</name>
<sequence>MTRCSGLLLGIFCLTSCGTSIKLAVPEAFKQQATMQHVSGARGNKMSFANFQTSRIKRGVHILSPGRGGRGFFLENLFLQRIGIQKEETVTNEKTKFRYEIGDGRNTVQVYAHEREIIKKIGYESQNKPNIFTGFEVLMAHNYVFSALIQVDTAQEAKNWEVLMTNVYDREKEHDNNPFTFIKQTDSGLATNGTDTIYINPLSLKKTELSNGKTGKLPFKLMTGYELSTSGGVIAIIDMIDRNIWFYNELDASEKLNVGAIATAIFARKVHDVKW</sequence>
<keyword evidence="2" id="KW-1185">Reference proteome</keyword>
<protein>
    <submittedName>
        <fullName evidence="1">Uncharacterized protein</fullName>
    </submittedName>
</protein>
<evidence type="ECO:0000313" key="2">
    <source>
        <dbReference type="Proteomes" id="UP000260644"/>
    </source>
</evidence>
<comment type="caution">
    <text evidence="1">The sequence shown here is derived from an EMBL/GenBank/DDBJ whole genome shotgun (WGS) entry which is preliminary data.</text>
</comment>
<dbReference type="EMBL" id="QPMM01000011">
    <property type="protein sequence ID" value="RFS20161.1"/>
    <property type="molecule type" value="Genomic_DNA"/>
</dbReference>
<accession>A0A3E1Y607</accession>
<organism evidence="1 2">
    <name type="scientific">Chitinophaga silvatica</name>
    <dbReference type="NCBI Taxonomy" id="2282649"/>
    <lineage>
        <taxon>Bacteria</taxon>
        <taxon>Pseudomonadati</taxon>
        <taxon>Bacteroidota</taxon>
        <taxon>Chitinophagia</taxon>
        <taxon>Chitinophagales</taxon>
        <taxon>Chitinophagaceae</taxon>
        <taxon>Chitinophaga</taxon>
    </lineage>
</organism>
<reference evidence="1 2" key="1">
    <citation type="submission" date="2018-07" db="EMBL/GenBank/DDBJ databases">
        <title>Chitinophaga K2CV101002-2 sp. nov., isolated from a monsoon evergreen broad-leaved forest soil.</title>
        <authorList>
            <person name="Lv Y."/>
        </authorList>
    </citation>
    <scope>NUCLEOTIDE SEQUENCE [LARGE SCALE GENOMIC DNA]</scope>
    <source>
        <strain evidence="1 2">GDMCC 1.1288</strain>
    </source>
</reference>
<gene>
    <name evidence="1" type="ORF">DVR12_20820</name>
</gene>